<gene>
    <name evidence="1" type="ORF">RB614_32930</name>
</gene>
<comment type="caution">
    <text evidence="1">The sequence shown here is derived from an EMBL/GenBank/DDBJ whole genome shotgun (WGS) entry which is preliminary data.</text>
</comment>
<protein>
    <submittedName>
        <fullName evidence="1">CoA transferase</fullName>
    </submittedName>
</protein>
<keyword evidence="2" id="KW-1185">Reference proteome</keyword>
<dbReference type="EMBL" id="JAVHUY010000040">
    <property type="protein sequence ID" value="MDQ7909337.1"/>
    <property type="molecule type" value="Genomic_DNA"/>
</dbReference>
<dbReference type="InterPro" id="IPR003673">
    <property type="entry name" value="CoA-Trfase_fam_III"/>
</dbReference>
<evidence type="ECO:0000313" key="2">
    <source>
        <dbReference type="Proteomes" id="UP001230908"/>
    </source>
</evidence>
<dbReference type="InterPro" id="IPR050509">
    <property type="entry name" value="CoA-transferase_III"/>
</dbReference>
<dbReference type="PANTHER" id="PTHR48228:SF5">
    <property type="entry name" value="ALPHA-METHYLACYL-COA RACEMASE"/>
    <property type="match status" value="1"/>
</dbReference>
<dbReference type="RefSeq" id="WP_308716592.1">
    <property type="nucleotide sequence ID" value="NZ_JAVHUY010000040.1"/>
</dbReference>
<dbReference type="SUPFAM" id="SSF89796">
    <property type="entry name" value="CoA-transferase family III (CaiB/BaiF)"/>
    <property type="match status" value="2"/>
</dbReference>
<accession>A0ABU0ZTR2</accession>
<name>A0ABU0ZTR2_9ACTN</name>
<dbReference type="Gene3D" id="3.30.1540.10">
    <property type="entry name" value="formyl-coa transferase, domain 3"/>
    <property type="match status" value="1"/>
</dbReference>
<organism evidence="1 2">
    <name type="scientific">Phytohabitans maris</name>
    <dbReference type="NCBI Taxonomy" id="3071409"/>
    <lineage>
        <taxon>Bacteria</taxon>
        <taxon>Bacillati</taxon>
        <taxon>Actinomycetota</taxon>
        <taxon>Actinomycetes</taxon>
        <taxon>Micromonosporales</taxon>
        <taxon>Micromonosporaceae</taxon>
    </lineage>
</organism>
<reference evidence="1 2" key="1">
    <citation type="submission" date="2023-08" db="EMBL/GenBank/DDBJ databases">
        <title>Phytohabitans sansha sp. nov., isolated from marine sediment.</title>
        <authorList>
            <person name="Zhao Y."/>
            <person name="Yi K."/>
        </authorList>
    </citation>
    <scope>NUCLEOTIDE SEQUENCE [LARGE SCALE GENOMIC DNA]</scope>
    <source>
        <strain evidence="1 2">ZYX-F-186</strain>
    </source>
</reference>
<keyword evidence="1" id="KW-0808">Transferase</keyword>
<dbReference type="InterPro" id="IPR044855">
    <property type="entry name" value="CoA-Trfase_III_dom3_sf"/>
</dbReference>
<dbReference type="Proteomes" id="UP001230908">
    <property type="component" value="Unassembled WGS sequence"/>
</dbReference>
<sequence>MGSGALRGLRVLDFGQYLPGPMLAMLLADNGADVIHVDPPGGPRWQSPANAALYRNKRPVELDLKSAAGLAAARALAMTADVVIENFRPGVMTRLGLDPRELRAAAPRLVWCSLPGFPRDDPRAGVPGWEGVVASATGLYARAHGEVDGEPCFSALPVTANFAAFMAAHRIAGALLTRARTGAGELIEVSLYEAAFQAVGSYAEVPVSRKTDSPVYARLHKLLRTARAADGTHVYFDTPLRGLQTFLDRFLPGYRLLDLDDAAMSRMVERIVELIATKPGAEWERICQEEIEGAFGLCQSTAAWLADDHALASETVLRVDDAELGRTAQPGYGVLLSRSRPRVRWGRRRHDRAGTAIGWEAEGFSLPAPGAGTLPLAGIRVLDCATLLAGPTTTRVLAQYGAEVIKVDKAGLATGDIEPLSDDPSAFHGHRTVSAGKRMVFLDLKHELGRAVLAELLSTVDVVHHNFTTGAARRLGVATEQVRERNPAAICSRMSLHSAFGRRAEYRGHEPLAQMATGMGVRAGGSGEPRMLGVVVNDHAAGHLNAFGVMLALLERCRTGEGQEVNASLSRTATLHQLPFTVGFDGRDWDEPSGPDALGWHALDRLYRAADGWFYVAPGRTRAESAPADPAMRRALAAIPGLDGVESVDDAGLAAWLAERFRGWPAEKAVDALLGAGFGAHRYVPVADLAGEPSVVSRGLLTVMDHPGLGKGLGIGHPVFGAEPASLAARRPGMDTLDVLAEHGFAGRIEELLRARAVALGENPVVNTSTLPGYWTSGRIVSYTSGERLARTADMIMAAHPRPAYAPPPTQPRRHRA</sequence>
<proteinExistence type="predicted"/>
<dbReference type="InterPro" id="IPR023606">
    <property type="entry name" value="CoA-Trfase_III_dom_1_sf"/>
</dbReference>
<evidence type="ECO:0000313" key="1">
    <source>
        <dbReference type="EMBL" id="MDQ7909337.1"/>
    </source>
</evidence>
<dbReference type="PANTHER" id="PTHR48228">
    <property type="entry name" value="SUCCINYL-COA--D-CITRAMALATE COA-TRANSFERASE"/>
    <property type="match status" value="1"/>
</dbReference>
<dbReference type="Pfam" id="PF02515">
    <property type="entry name" value="CoA_transf_3"/>
    <property type="match status" value="2"/>
</dbReference>
<dbReference type="GO" id="GO:0016740">
    <property type="term" value="F:transferase activity"/>
    <property type="evidence" value="ECO:0007669"/>
    <property type="project" value="UniProtKB-KW"/>
</dbReference>
<dbReference type="Gene3D" id="3.40.50.10540">
    <property type="entry name" value="Crotonobetainyl-coa:carnitine coa-transferase, domain 1"/>
    <property type="match status" value="2"/>
</dbReference>